<dbReference type="InterPro" id="IPR016169">
    <property type="entry name" value="FAD-bd_PCMH_sub2"/>
</dbReference>
<dbReference type="InterPro" id="IPR002346">
    <property type="entry name" value="Mopterin_DH_FAD-bd"/>
</dbReference>
<evidence type="ECO:0000313" key="4">
    <source>
        <dbReference type="Proteomes" id="UP000645517"/>
    </source>
</evidence>
<protein>
    <recommendedName>
        <fullName evidence="2">Molybdopterin dehydrogenase FAD-binding domain-containing protein</fullName>
    </recommendedName>
</protein>
<dbReference type="PANTHER" id="PTHR42659:SF1">
    <property type="entry name" value="OXIDOREDUCTASE"/>
    <property type="match status" value="1"/>
</dbReference>
<dbReference type="InterPro" id="IPR036318">
    <property type="entry name" value="FAD-bd_PCMH-like_sf"/>
</dbReference>
<dbReference type="SUPFAM" id="SSF56176">
    <property type="entry name" value="FAD-binding/transporter-associated domain-like"/>
    <property type="match status" value="1"/>
</dbReference>
<dbReference type="Proteomes" id="UP000645517">
    <property type="component" value="Unassembled WGS sequence"/>
</dbReference>
<evidence type="ECO:0000259" key="2">
    <source>
        <dbReference type="Pfam" id="PF00941"/>
    </source>
</evidence>
<keyword evidence="4" id="KW-1185">Reference proteome</keyword>
<dbReference type="Gene3D" id="3.30.465.10">
    <property type="match status" value="1"/>
</dbReference>
<sequence>MLRTSEACVAVHPSDLCVTLAALDAEVLGEGASGPRRIPFAEFHRLPGDQAQLDTTLRPGELIVALKLPPLPLAQRSTYRKVRERASYASHSSRSPWPSGSREGGSRTSGSRWVAPPTDPGALPWPRRP</sequence>
<name>A0ABQ2JDI3_9DEIO</name>
<dbReference type="Pfam" id="PF00941">
    <property type="entry name" value="FAD_binding_5"/>
    <property type="match status" value="1"/>
</dbReference>
<proteinExistence type="predicted"/>
<dbReference type="PANTHER" id="PTHR42659">
    <property type="entry name" value="XANTHINE DEHYDROGENASE SUBUNIT C-RELATED"/>
    <property type="match status" value="1"/>
</dbReference>
<evidence type="ECO:0000256" key="1">
    <source>
        <dbReference type="SAM" id="MobiDB-lite"/>
    </source>
</evidence>
<dbReference type="EMBL" id="BMOR01000023">
    <property type="protein sequence ID" value="GGN44703.1"/>
    <property type="molecule type" value="Genomic_DNA"/>
</dbReference>
<feature type="compositionally biased region" description="Low complexity" evidence="1">
    <location>
        <begin position="87"/>
        <end position="112"/>
    </location>
</feature>
<accession>A0ABQ2JDI3</accession>
<organism evidence="3 4">
    <name type="scientific">Deinococcus daejeonensis</name>
    <dbReference type="NCBI Taxonomy" id="1007098"/>
    <lineage>
        <taxon>Bacteria</taxon>
        <taxon>Thermotogati</taxon>
        <taxon>Deinococcota</taxon>
        <taxon>Deinococci</taxon>
        <taxon>Deinococcales</taxon>
        <taxon>Deinococcaceae</taxon>
        <taxon>Deinococcus</taxon>
    </lineage>
</organism>
<feature type="domain" description="Molybdopterin dehydrogenase FAD-binding" evidence="2">
    <location>
        <begin position="8"/>
        <end position="70"/>
    </location>
</feature>
<feature type="region of interest" description="Disordered" evidence="1">
    <location>
        <begin position="82"/>
        <end position="129"/>
    </location>
</feature>
<evidence type="ECO:0000313" key="3">
    <source>
        <dbReference type="EMBL" id="GGN44703.1"/>
    </source>
</evidence>
<comment type="caution">
    <text evidence="3">The sequence shown here is derived from an EMBL/GenBank/DDBJ whole genome shotgun (WGS) entry which is preliminary data.</text>
</comment>
<dbReference type="InterPro" id="IPR051312">
    <property type="entry name" value="Diverse_Substr_Oxidored"/>
</dbReference>
<gene>
    <name evidence="3" type="ORF">GCM10010842_33560</name>
</gene>
<reference evidence="4" key="1">
    <citation type="journal article" date="2019" name="Int. J. Syst. Evol. Microbiol.">
        <title>The Global Catalogue of Microorganisms (GCM) 10K type strain sequencing project: providing services to taxonomists for standard genome sequencing and annotation.</title>
        <authorList>
            <consortium name="The Broad Institute Genomics Platform"/>
            <consortium name="The Broad Institute Genome Sequencing Center for Infectious Disease"/>
            <person name="Wu L."/>
            <person name="Ma J."/>
        </authorList>
    </citation>
    <scope>NUCLEOTIDE SEQUENCE [LARGE SCALE GENOMIC DNA]</scope>
    <source>
        <strain evidence="4">JCM 16918</strain>
    </source>
</reference>